<dbReference type="GO" id="GO:0005829">
    <property type="term" value="C:cytosol"/>
    <property type="evidence" value="ECO:0007669"/>
    <property type="project" value="UniProtKB-SubCell"/>
</dbReference>
<keyword evidence="2" id="KW-0932">Cytokinin signaling pathway</keyword>
<evidence type="ECO:0000256" key="1">
    <source>
        <dbReference type="ARBA" id="ARBA00023012"/>
    </source>
</evidence>
<comment type="function">
    <text evidence="2">Functions as a two-component phosphorelay mediators between cytokinin sensor histidine kinases and response regulators (B-type ARRs). Plays an important role in propagating cytokinin signal transduction.</text>
</comment>
<dbReference type="PANTHER" id="PTHR28242">
    <property type="entry name" value="PHOSPHORELAY INTERMEDIATE PROTEIN YPD1"/>
    <property type="match status" value="1"/>
</dbReference>
<comment type="domain">
    <text evidence="2">Histidine-containing phosphotransfer domain (HPt) contains an active histidine that mediates the phosphotransfer.</text>
</comment>
<dbReference type="EMBL" id="JAJAGQ010000023">
    <property type="protein sequence ID" value="KAJ8527966.1"/>
    <property type="molecule type" value="Genomic_DNA"/>
</dbReference>
<evidence type="ECO:0000313" key="4">
    <source>
        <dbReference type="Proteomes" id="UP001152561"/>
    </source>
</evidence>
<evidence type="ECO:0000313" key="3">
    <source>
        <dbReference type="EMBL" id="KAJ8527966.1"/>
    </source>
</evidence>
<proteinExistence type="predicted"/>
<dbReference type="AlphaFoldDB" id="A0A9Q1L5J4"/>
<comment type="subcellular location">
    <subcellularLocation>
        <location evidence="2">Cytoplasm</location>
        <location evidence="2">Cytosol</location>
    </subcellularLocation>
    <subcellularLocation>
        <location evidence="2">Nucleus</location>
    </subcellularLocation>
</comment>
<name>A0A9Q1L5J4_9SOLA</name>
<reference evidence="4" key="1">
    <citation type="journal article" date="2023" name="Proc. Natl. Acad. Sci. U.S.A.">
        <title>Genomic and structural basis for evolution of tropane alkaloid biosynthesis.</title>
        <authorList>
            <person name="Wanga Y.-J."/>
            <person name="Taina T."/>
            <person name="Yua J.-Y."/>
            <person name="Lia J."/>
            <person name="Xua B."/>
            <person name="Chenc J."/>
            <person name="D'Auriad J.C."/>
            <person name="Huanga J.-P."/>
            <person name="Huanga S.-X."/>
        </authorList>
    </citation>
    <scope>NUCLEOTIDE SEQUENCE [LARGE SCALE GENOMIC DNA]</scope>
    <source>
        <strain evidence="4">cv. KIB-2019</strain>
    </source>
</reference>
<protein>
    <recommendedName>
        <fullName evidence="2">Histidine-containing phosphotransfer protein</fullName>
    </recommendedName>
</protein>
<dbReference type="GO" id="GO:0009927">
    <property type="term" value="F:histidine phosphotransfer kinase activity"/>
    <property type="evidence" value="ECO:0007669"/>
    <property type="project" value="UniProtKB-UniRule"/>
</dbReference>
<sequence length="157" mass="18360">MASDFARYIANLRQSLFDEQILDGRFVQLELLENDSEGFLEDACAEYFRDAAKILGLMVAELERPPYHIPTVESLFSRFKRSTTSIGAAKVTHQINRMKQNWKGGDFRACMIAFERIKRENEHLQFRLENYLKLRKQGPPVEIEDRPEYGYMDSDSE</sequence>
<organism evidence="3 4">
    <name type="scientific">Anisodus acutangulus</name>
    <dbReference type="NCBI Taxonomy" id="402998"/>
    <lineage>
        <taxon>Eukaryota</taxon>
        <taxon>Viridiplantae</taxon>
        <taxon>Streptophyta</taxon>
        <taxon>Embryophyta</taxon>
        <taxon>Tracheophyta</taxon>
        <taxon>Spermatophyta</taxon>
        <taxon>Magnoliopsida</taxon>
        <taxon>eudicotyledons</taxon>
        <taxon>Gunneridae</taxon>
        <taxon>Pentapetalae</taxon>
        <taxon>asterids</taxon>
        <taxon>lamiids</taxon>
        <taxon>Solanales</taxon>
        <taxon>Solanaceae</taxon>
        <taxon>Solanoideae</taxon>
        <taxon>Hyoscyameae</taxon>
        <taxon>Anisodus</taxon>
    </lineage>
</organism>
<accession>A0A9Q1L5J4</accession>
<dbReference type="GO" id="GO:0043424">
    <property type="term" value="F:protein histidine kinase binding"/>
    <property type="evidence" value="ECO:0007669"/>
    <property type="project" value="UniProtKB-UniRule"/>
</dbReference>
<keyword evidence="4" id="KW-1185">Reference proteome</keyword>
<dbReference type="PANTHER" id="PTHR28242:SF53">
    <property type="entry name" value="HISTIDINE-CONTAINING PHOSPHOTRANSFER PROTEIN"/>
    <property type="match status" value="1"/>
</dbReference>
<dbReference type="OrthoDB" id="1673781at2759"/>
<comment type="caution">
    <text evidence="3">The sequence shown here is derived from an EMBL/GenBank/DDBJ whole genome shotgun (WGS) entry which is preliminary data.</text>
</comment>
<dbReference type="Proteomes" id="UP001152561">
    <property type="component" value="Unassembled WGS sequence"/>
</dbReference>
<dbReference type="InterPro" id="IPR045871">
    <property type="entry name" value="AHP1-5/YPD1"/>
</dbReference>
<keyword evidence="1 2" id="KW-0902">Two-component regulatory system</keyword>
<dbReference type="SUPFAM" id="SSF47226">
    <property type="entry name" value="Histidine-containing phosphotransfer domain, HPT domain"/>
    <property type="match status" value="1"/>
</dbReference>
<dbReference type="GO" id="GO:0000160">
    <property type="term" value="P:phosphorelay signal transduction system"/>
    <property type="evidence" value="ECO:0007669"/>
    <property type="project" value="UniProtKB-UniRule"/>
</dbReference>
<evidence type="ECO:0000256" key="2">
    <source>
        <dbReference type="RuleBase" id="RU369004"/>
    </source>
</evidence>
<gene>
    <name evidence="3" type="ORF">K7X08_015417</name>
</gene>
<dbReference type="GO" id="GO:0009736">
    <property type="term" value="P:cytokinin-activated signaling pathway"/>
    <property type="evidence" value="ECO:0007669"/>
    <property type="project" value="UniProtKB-KW"/>
</dbReference>
<dbReference type="GO" id="GO:0005634">
    <property type="term" value="C:nucleus"/>
    <property type="evidence" value="ECO:0007669"/>
    <property type="project" value="UniProtKB-SubCell"/>
</dbReference>
<dbReference type="Gene3D" id="1.20.120.160">
    <property type="entry name" value="HPT domain"/>
    <property type="match status" value="1"/>
</dbReference>
<dbReference type="InterPro" id="IPR036641">
    <property type="entry name" value="HPT_dom_sf"/>
</dbReference>